<evidence type="ECO:0000313" key="3">
    <source>
        <dbReference type="Proteomes" id="UP001500051"/>
    </source>
</evidence>
<feature type="transmembrane region" description="Helical" evidence="1">
    <location>
        <begin position="26"/>
        <end position="48"/>
    </location>
</feature>
<dbReference type="Proteomes" id="UP001500051">
    <property type="component" value="Unassembled WGS sequence"/>
</dbReference>
<keyword evidence="3" id="KW-1185">Reference proteome</keyword>
<evidence type="ECO:0000313" key="2">
    <source>
        <dbReference type="EMBL" id="GAA3696077.1"/>
    </source>
</evidence>
<sequence>MTAPPVLLPLIPLHGLASRHDLPLPFGFVLVGAAAALAITFGVLLLAWRRPRFGADPGVPVPRIQAVVDNRVVRTVGRVLVLALFAWVGLAVAIGPDQLTNPVFGFVFVWLWVGAVPLSLIMGPVWRVVNPLRTVHLVLCRLARTDTDRGLVELPRSFGVWPAALSLFAFAWLELVQPDRTTLSVLRVWVLAWSVIMIIGAVVAGRRWIGAADPFEAYATTVSRLSPWRRSVDGGLRFVNPLAGLSAAALPAGTVGVVAVLLGSTAFDSFANLSWWIQTVQDSDLSPVLWETAGLVTMIMIVALTFTASAAWMARSPGREASRLRPQDTVRAMAGSPVPIVVGYAVAHYATLLVVEGQRVAVNLSDPLGRGWNVFGTADLAVSTAVFTHPTGVAVLQLVAIVVGHLMGIVVAHERAVSLLAPTAALRGQWPMLVVMVGYTCAGLVLLFSP</sequence>
<feature type="transmembrane region" description="Helical" evidence="1">
    <location>
        <begin position="238"/>
        <end position="262"/>
    </location>
</feature>
<feature type="transmembrane region" description="Helical" evidence="1">
    <location>
        <begin position="150"/>
        <end position="173"/>
    </location>
</feature>
<accession>A0ABP7CTU4</accession>
<reference evidence="3" key="1">
    <citation type="journal article" date="2019" name="Int. J. Syst. Evol. Microbiol.">
        <title>The Global Catalogue of Microorganisms (GCM) 10K type strain sequencing project: providing services to taxonomists for standard genome sequencing and annotation.</title>
        <authorList>
            <consortium name="The Broad Institute Genomics Platform"/>
            <consortium name="The Broad Institute Genome Sequencing Center for Infectious Disease"/>
            <person name="Wu L."/>
            <person name="Ma J."/>
        </authorList>
    </citation>
    <scope>NUCLEOTIDE SEQUENCE [LARGE SCALE GENOMIC DNA]</scope>
    <source>
        <strain evidence="3">JCM 16548</strain>
    </source>
</reference>
<evidence type="ECO:0000256" key="1">
    <source>
        <dbReference type="SAM" id="Phobius"/>
    </source>
</evidence>
<feature type="transmembrane region" description="Helical" evidence="1">
    <location>
        <begin position="107"/>
        <end position="129"/>
    </location>
</feature>
<dbReference type="EMBL" id="BAAAYX010000002">
    <property type="protein sequence ID" value="GAA3696077.1"/>
    <property type="molecule type" value="Genomic_DNA"/>
</dbReference>
<keyword evidence="1" id="KW-0472">Membrane</keyword>
<feature type="transmembrane region" description="Helical" evidence="1">
    <location>
        <begin position="293"/>
        <end position="314"/>
    </location>
</feature>
<organism evidence="2 3">
    <name type="scientific">Microlunatus aurantiacus</name>
    <dbReference type="NCBI Taxonomy" id="446786"/>
    <lineage>
        <taxon>Bacteria</taxon>
        <taxon>Bacillati</taxon>
        <taxon>Actinomycetota</taxon>
        <taxon>Actinomycetes</taxon>
        <taxon>Propionibacteriales</taxon>
        <taxon>Propionibacteriaceae</taxon>
        <taxon>Microlunatus</taxon>
    </lineage>
</organism>
<feature type="transmembrane region" description="Helical" evidence="1">
    <location>
        <begin position="185"/>
        <end position="204"/>
    </location>
</feature>
<feature type="transmembrane region" description="Helical" evidence="1">
    <location>
        <begin position="393"/>
        <end position="412"/>
    </location>
</feature>
<feature type="transmembrane region" description="Helical" evidence="1">
    <location>
        <begin position="432"/>
        <end position="449"/>
    </location>
</feature>
<gene>
    <name evidence="2" type="ORF">GCM10022204_10040</name>
</gene>
<evidence type="ECO:0008006" key="4">
    <source>
        <dbReference type="Google" id="ProtNLM"/>
    </source>
</evidence>
<proteinExistence type="predicted"/>
<dbReference type="RefSeq" id="WP_344811167.1">
    <property type="nucleotide sequence ID" value="NZ_BAAAYX010000002.1"/>
</dbReference>
<name>A0ABP7CTU4_9ACTN</name>
<protein>
    <recommendedName>
        <fullName evidence="4">Fenitrothion hydrolase</fullName>
    </recommendedName>
</protein>
<keyword evidence="1" id="KW-0812">Transmembrane</keyword>
<feature type="transmembrane region" description="Helical" evidence="1">
    <location>
        <begin position="334"/>
        <end position="355"/>
    </location>
</feature>
<comment type="caution">
    <text evidence="2">The sequence shown here is derived from an EMBL/GenBank/DDBJ whole genome shotgun (WGS) entry which is preliminary data.</text>
</comment>
<keyword evidence="1" id="KW-1133">Transmembrane helix</keyword>
<feature type="transmembrane region" description="Helical" evidence="1">
    <location>
        <begin position="79"/>
        <end position="95"/>
    </location>
</feature>